<dbReference type="CDD" id="cd06225">
    <property type="entry name" value="HAMP"/>
    <property type="match status" value="1"/>
</dbReference>
<dbReference type="GO" id="GO:0005524">
    <property type="term" value="F:ATP binding"/>
    <property type="evidence" value="ECO:0007669"/>
    <property type="project" value="UniProtKB-KW"/>
</dbReference>
<keyword evidence="10" id="KW-0812">Transmembrane</keyword>
<comment type="subcellular location">
    <subcellularLocation>
        <location evidence="2">Cell membrane</location>
        <topology evidence="2">Multi-pass membrane protein</topology>
    </subcellularLocation>
</comment>
<dbReference type="Pfam" id="PF00672">
    <property type="entry name" value="HAMP"/>
    <property type="match status" value="1"/>
</dbReference>
<feature type="transmembrane region" description="Helical" evidence="10">
    <location>
        <begin position="20"/>
        <end position="39"/>
    </location>
</feature>
<name>I1DT54_9GAMM</name>
<keyword evidence="6 13" id="KW-0808">Transferase</keyword>
<evidence type="ECO:0000256" key="7">
    <source>
        <dbReference type="ARBA" id="ARBA00022741"/>
    </source>
</evidence>
<dbReference type="InterPro" id="IPR036890">
    <property type="entry name" value="HATPase_C_sf"/>
</dbReference>
<dbReference type="STRING" id="562729.RNAN_0195"/>
<dbReference type="Pfam" id="PF00512">
    <property type="entry name" value="HisKA"/>
    <property type="match status" value="1"/>
</dbReference>
<dbReference type="SUPFAM" id="SSF47384">
    <property type="entry name" value="Homodimeric domain of signal transducing histidine kinase"/>
    <property type="match status" value="1"/>
</dbReference>
<dbReference type="InterPro" id="IPR005467">
    <property type="entry name" value="His_kinase_dom"/>
</dbReference>
<feature type="domain" description="Histidine kinase" evidence="11">
    <location>
        <begin position="244"/>
        <end position="454"/>
    </location>
</feature>
<dbReference type="EC" id="2.7.13.3" evidence="3"/>
<evidence type="ECO:0000256" key="8">
    <source>
        <dbReference type="ARBA" id="ARBA00022777"/>
    </source>
</evidence>
<dbReference type="SMART" id="SM00388">
    <property type="entry name" value="HisKA"/>
    <property type="match status" value="1"/>
</dbReference>
<dbReference type="SUPFAM" id="SSF158472">
    <property type="entry name" value="HAMP domain-like"/>
    <property type="match status" value="1"/>
</dbReference>
<keyword evidence="10" id="KW-1133">Transmembrane helix</keyword>
<dbReference type="InterPro" id="IPR003660">
    <property type="entry name" value="HAMP_dom"/>
</dbReference>
<keyword evidence="5" id="KW-0597">Phosphoprotein</keyword>
<dbReference type="PROSITE" id="PS50885">
    <property type="entry name" value="HAMP"/>
    <property type="match status" value="1"/>
</dbReference>
<sequence length="454" mass="51432">MSVLWKLNPFRYLAGRIFIWFWLVLLTAVFATLALSRALTEPTEIRRLPFSIQQQLQQQLQRFAGVESTQQLLSSLQQDNPQRWLVVDAQTNTVLTADLLPRDFDQHWLTELSQLSRPRWLKHHNTSLAGPFLLHIGDEQLALYQKRQRPPQRWWRLNAIPQHVLLLFTLVISAIASFILAVSISRPLRELLQRNLEFAEGKLDSRVQHLVQRQDELGQLGHSFNTMAERIGALLTNQQRLLRDISHELRSPLARAQLALGLTERQQNLAQMPRLKQELDRLDAMLDELLTYSRLDAGQYQLHKEPVDLPPLLAEIIAVNQVEAEAKQQQLQLSAPAKLIVSADSHLLARAIENILRNAIKYSPANSNISCQLQLQADCCQLDICDQGPGIDEGQLSAIFQPFYRLSSNREHDSGGTGLGLAIVAQIVRQHDGSVSASNQSSGGLCIRLRLPLH</sequence>
<dbReference type="AlphaFoldDB" id="I1DT54"/>
<dbReference type="Gene3D" id="1.10.287.130">
    <property type="match status" value="1"/>
</dbReference>
<keyword evidence="4" id="KW-1003">Cell membrane</keyword>
<dbReference type="InterPro" id="IPR050980">
    <property type="entry name" value="2C_sensor_his_kinase"/>
</dbReference>
<reference evidence="13 14" key="1">
    <citation type="journal article" date="2012" name="J. Bacteriol.">
        <title>Genome Sequence of the Protease-Producing Bacterium Rheinheimera nanhaiensis E407-8T, Isolated from Deep-Sea Sediment of the South China Sea.</title>
        <authorList>
            <person name="Zhang X.-Y."/>
            <person name="Zhang Y.-J."/>
            <person name="Qin Q.-L."/>
            <person name="Xie B.-B."/>
            <person name="Chen X.-L."/>
            <person name="Zhou B.-C."/>
            <person name="Zhang Y.-Z."/>
        </authorList>
    </citation>
    <scope>NUCLEOTIDE SEQUENCE [LARGE SCALE GENOMIC DNA]</scope>
    <source>
        <strain evidence="13 14">E407-8</strain>
    </source>
</reference>
<comment type="caution">
    <text evidence="13">The sequence shown here is derived from an EMBL/GenBank/DDBJ whole genome shotgun (WGS) entry which is preliminary data.</text>
</comment>
<evidence type="ECO:0000256" key="5">
    <source>
        <dbReference type="ARBA" id="ARBA00022553"/>
    </source>
</evidence>
<feature type="transmembrane region" description="Helical" evidence="10">
    <location>
        <begin position="164"/>
        <end position="184"/>
    </location>
</feature>
<dbReference type="PANTHER" id="PTHR44936:SF10">
    <property type="entry name" value="SENSOR PROTEIN RSTB"/>
    <property type="match status" value="1"/>
</dbReference>
<dbReference type="InterPro" id="IPR003661">
    <property type="entry name" value="HisK_dim/P_dom"/>
</dbReference>
<keyword evidence="14" id="KW-1185">Reference proteome</keyword>
<dbReference type="SMART" id="SM00387">
    <property type="entry name" value="HATPase_c"/>
    <property type="match status" value="1"/>
</dbReference>
<dbReference type="InterPro" id="IPR004358">
    <property type="entry name" value="Sig_transdc_His_kin-like_C"/>
</dbReference>
<protein>
    <recommendedName>
        <fullName evidence="3">histidine kinase</fullName>
        <ecNumber evidence="3">2.7.13.3</ecNumber>
    </recommendedName>
</protein>
<dbReference type="FunFam" id="3.30.565.10:FF:000006">
    <property type="entry name" value="Sensor histidine kinase WalK"/>
    <property type="match status" value="1"/>
</dbReference>
<dbReference type="RefSeq" id="WP_008217809.1">
    <property type="nucleotide sequence ID" value="NZ_BAFK01000001.1"/>
</dbReference>
<evidence type="ECO:0000259" key="12">
    <source>
        <dbReference type="PROSITE" id="PS50885"/>
    </source>
</evidence>
<evidence type="ECO:0000313" key="13">
    <source>
        <dbReference type="EMBL" id="GAB57232.1"/>
    </source>
</evidence>
<dbReference type="GO" id="GO:0000155">
    <property type="term" value="F:phosphorelay sensor kinase activity"/>
    <property type="evidence" value="ECO:0007669"/>
    <property type="project" value="InterPro"/>
</dbReference>
<evidence type="ECO:0000256" key="9">
    <source>
        <dbReference type="ARBA" id="ARBA00022840"/>
    </source>
</evidence>
<comment type="catalytic activity">
    <reaction evidence="1">
        <text>ATP + protein L-histidine = ADP + protein N-phospho-L-histidine.</text>
        <dbReference type="EC" id="2.7.13.3"/>
    </reaction>
</comment>
<dbReference type="SUPFAM" id="SSF55874">
    <property type="entry name" value="ATPase domain of HSP90 chaperone/DNA topoisomerase II/histidine kinase"/>
    <property type="match status" value="1"/>
</dbReference>
<dbReference type="Proteomes" id="UP000004374">
    <property type="component" value="Unassembled WGS sequence"/>
</dbReference>
<evidence type="ECO:0000256" key="10">
    <source>
        <dbReference type="SAM" id="Phobius"/>
    </source>
</evidence>
<dbReference type="PROSITE" id="PS50109">
    <property type="entry name" value="HIS_KIN"/>
    <property type="match status" value="1"/>
</dbReference>
<organism evidence="13 14">
    <name type="scientific">Rheinheimera nanhaiensis E407-8</name>
    <dbReference type="NCBI Taxonomy" id="562729"/>
    <lineage>
        <taxon>Bacteria</taxon>
        <taxon>Pseudomonadati</taxon>
        <taxon>Pseudomonadota</taxon>
        <taxon>Gammaproteobacteria</taxon>
        <taxon>Chromatiales</taxon>
        <taxon>Chromatiaceae</taxon>
        <taxon>Rheinheimera</taxon>
    </lineage>
</organism>
<proteinExistence type="predicted"/>
<evidence type="ECO:0000259" key="11">
    <source>
        <dbReference type="PROSITE" id="PS50109"/>
    </source>
</evidence>
<keyword evidence="10" id="KW-0472">Membrane</keyword>
<keyword evidence="8 13" id="KW-0418">Kinase</keyword>
<keyword evidence="7" id="KW-0547">Nucleotide-binding</keyword>
<dbReference type="Gene3D" id="3.30.565.10">
    <property type="entry name" value="Histidine kinase-like ATPase, C-terminal domain"/>
    <property type="match status" value="1"/>
</dbReference>
<dbReference type="InterPro" id="IPR003594">
    <property type="entry name" value="HATPase_dom"/>
</dbReference>
<keyword evidence="9" id="KW-0067">ATP-binding</keyword>
<dbReference type="CDD" id="cd00082">
    <property type="entry name" value="HisKA"/>
    <property type="match status" value="1"/>
</dbReference>
<accession>I1DT54</accession>
<evidence type="ECO:0000256" key="4">
    <source>
        <dbReference type="ARBA" id="ARBA00022475"/>
    </source>
</evidence>
<evidence type="ECO:0000256" key="6">
    <source>
        <dbReference type="ARBA" id="ARBA00022679"/>
    </source>
</evidence>
<gene>
    <name evidence="13" type="ORF">RNAN_0195</name>
</gene>
<dbReference type="EMBL" id="BAFK01000001">
    <property type="protein sequence ID" value="GAB57232.1"/>
    <property type="molecule type" value="Genomic_DNA"/>
</dbReference>
<dbReference type="Pfam" id="PF02518">
    <property type="entry name" value="HATPase_c"/>
    <property type="match status" value="1"/>
</dbReference>
<evidence type="ECO:0000256" key="3">
    <source>
        <dbReference type="ARBA" id="ARBA00012438"/>
    </source>
</evidence>
<dbReference type="GO" id="GO:0005886">
    <property type="term" value="C:plasma membrane"/>
    <property type="evidence" value="ECO:0007669"/>
    <property type="project" value="UniProtKB-SubCell"/>
</dbReference>
<feature type="domain" description="HAMP" evidence="12">
    <location>
        <begin position="182"/>
        <end position="236"/>
    </location>
</feature>
<dbReference type="PRINTS" id="PR00344">
    <property type="entry name" value="BCTRLSENSOR"/>
</dbReference>
<evidence type="ECO:0000256" key="1">
    <source>
        <dbReference type="ARBA" id="ARBA00000085"/>
    </source>
</evidence>
<evidence type="ECO:0000313" key="14">
    <source>
        <dbReference type="Proteomes" id="UP000004374"/>
    </source>
</evidence>
<evidence type="ECO:0000256" key="2">
    <source>
        <dbReference type="ARBA" id="ARBA00004651"/>
    </source>
</evidence>
<dbReference type="PANTHER" id="PTHR44936">
    <property type="entry name" value="SENSOR PROTEIN CREC"/>
    <property type="match status" value="1"/>
</dbReference>
<dbReference type="SMART" id="SM00304">
    <property type="entry name" value="HAMP"/>
    <property type="match status" value="1"/>
</dbReference>
<dbReference type="Gene3D" id="1.10.8.500">
    <property type="entry name" value="HAMP domain in histidine kinase"/>
    <property type="match status" value="1"/>
</dbReference>
<dbReference type="InterPro" id="IPR036097">
    <property type="entry name" value="HisK_dim/P_sf"/>
</dbReference>